<dbReference type="Pfam" id="PF25990">
    <property type="entry name" value="Beta-barrel_YknX"/>
    <property type="match status" value="1"/>
</dbReference>
<evidence type="ECO:0000256" key="2">
    <source>
        <dbReference type="ARBA" id="ARBA00023054"/>
    </source>
</evidence>
<protein>
    <submittedName>
        <fullName evidence="6">Secretion protein HlyD</fullName>
    </submittedName>
</protein>
<comment type="subcellular location">
    <subcellularLocation>
        <location evidence="1">Cell envelope</location>
    </subcellularLocation>
</comment>
<dbReference type="PANTHER" id="PTHR32347">
    <property type="entry name" value="EFFLUX SYSTEM COMPONENT YKNX-RELATED"/>
    <property type="match status" value="1"/>
</dbReference>
<reference evidence="6 7" key="1">
    <citation type="submission" date="2017-12" db="EMBL/GenBank/DDBJ databases">
        <title>Anaerobic carbon monoxide metabolism by Pleomorphomonas carboxyditropha sp. nov., a new mesophilic hydrogenogenic carboxidotroph.</title>
        <authorList>
            <person name="Esquivel-Elizondo S."/>
            <person name="Krajmalnik-Brown R."/>
        </authorList>
    </citation>
    <scope>NUCLEOTIDE SEQUENCE [LARGE SCALE GENOMIC DNA]</scope>
    <source>
        <strain evidence="6 7">R5-392</strain>
    </source>
</reference>
<name>A0A1I4QIN0_9HYPH</name>
<sequence>MNKIVPVVLLLAAAGAGAAWHFGLPQRYGYFLPAPPAQVLYGNVDIRQVSLGFRVGGRLAAVAVEEGDAVKTGNVLARLDAGPYEIAARAAEENVAALRATLDKLRAGARPSEIEKARAAYQEQVANLANAELALSRAGQLRSQGTVAQSSLDTATAAKDMASARVANAKAALTLIEEGSRTEDIAAAEAQLRAAEAQLDAARTSLADTELKAPADGVILSRVSEPGAIVASSTNVLVLALTEPVWVRAYVSEVDLGRVHPGLKVKVTSDSMTGAGYEGQVGFISPVAEFTPKSVETPDLRTDLVYRLRIVIDHPGKDLRQGMPVTVHLPPAASEAK</sequence>
<evidence type="ECO:0000256" key="1">
    <source>
        <dbReference type="ARBA" id="ARBA00004196"/>
    </source>
</evidence>
<dbReference type="PANTHER" id="PTHR32347:SF29">
    <property type="entry name" value="UPF0194 MEMBRANE PROTEIN YBHG"/>
    <property type="match status" value="1"/>
</dbReference>
<feature type="domain" description="YbhG-like alpha-helical hairpin" evidence="4">
    <location>
        <begin position="79"/>
        <end position="207"/>
    </location>
</feature>
<dbReference type="NCBIfam" id="NF002939">
    <property type="entry name" value="PRK03598.1"/>
    <property type="match status" value="1"/>
</dbReference>
<organism evidence="6 7">
    <name type="scientific">Pleomorphomonas diazotrophica</name>
    <dbReference type="NCBI Taxonomy" id="1166257"/>
    <lineage>
        <taxon>Bacteria</taxon>
        <taxon>Pseudomonadati</taxon>
        <taxon>Pseudomonadota</taxon>
        <taxon>Alphaproteobacteria</taxon>
        <taxon>Hyphomicrobiales</taxon>
        <taxon>Pleomorphomonadaceae</taxon>
        <taxon>Pleomorphomonas</taxon>
    </lineage>
</organism>
<dbReference type="AlphaFoldDB" id="A0A1I4QIN0"/>
<keyword evidence="2 3" id="KW-0175">Coiled coil</keyword>
<dbReference type="Proteomes" id="UP000233491">
    <property type="component" value="Unassembled WGS sequence"/>
</dbReference>
<dbReference type="InterPro" id="IPR058636">
    <property type="entry name" value="Beta-barrel_YknX"/>
</dbReference>
<evidence type="ECO:0000256" key="3">
    <source>
        <dbReference type="SAM" id="Coils"/>
    </source>
</evidence>
<evidence type="ECO:0000259" key="4">
    <source>
        <dbReference type="Pfam" id="PF25881"/>
    </source>
</evidence>
<feature type="domain" description="YknX-like beta-barrel" evidence="5">
    <location>
        <begin position="247"/>
        <end position="328"/>
    </location>
</feature>
<dbReference type="Gene3D" id="1.10.287.470">
    <property type="entry name" value="Helix hairpin bin"/>
    <property type="match status" value="1"/>
</dbReference>
<dbReference type="Pfam" id="PF25881">
    <property type="entry name" value="HH_YBHG"/>
    <property type="match status" value="1"/>
</dbReference>
<dbReference type="InterPro" id="IPR059052">
    <property type="entry name" value="HH_YbhG-like"/>
</dbReference>
<dbReference type="Gene3D" id="2.40.30.170">
    <property type="match status" value="1"/>
</dbReference>
<dbReference type="InterPro" id="IPR050465">
    <property type="entry name" value="UPF0194_transport"/>
</dbReference>
<dbReference type="OrthoDB" id="9813967at2"/>
<evidence type="ECO:0000313" key="6">
    <source>
        <dbReference type="EMBL" id="PKR90647.1"/>
    </source>
</evidence>
<feature type="coiled-coil region" evidence="3">
    <location>
        <begin position="88"/>
        <end position="134"/>
    </location>
</feature>
<comment type="caution">
    <text evidence="6">The sequence shown here is derived from an EMBL/GenBank/DDBJ whole genome shotgun (WGS) entry which is preliminary data.</text>
</comment>
<evidence type="ECO:0000313" key="7">
    <source>
        <dbReference type="Proteomes" id="UP000233491"/>
    </source>
</evidence>
<accession>A0A1I4QIN0</accession>
<dbReference type="RefSeq" id="WP_101287875.1">
    <property type="nucleotide sequence ID" value="NZ_FOUQ01000001.1"/>
</dbReference>
<dbReference type="GO" id="GO:0042597">
    <property type="term" value="C:periplasmic space"/>
    <property type="evidence" value="ECO:0007669"/>
    <property type="project" value="UniProtKB-SubCell"/>
</dbReference>
<keyword evidence="7" id="KW-1185">Reference proteome</keyword>
<feature type="coiled-coil region" evidence="3">
    <location>
        <begin position="185"/>
        <end position="212"/>
    </location>
</feature>
<proteinExistence type="predicted"/>
<evidence type="ECO:0000259" key="5">
    <source>
        <dbReference type="Pfam" id="PF25990"/>
    </source>
</evidence>
<dbReference type="Gene3D" id="2.40.50.100">
    <property type="match status" value="1"/>
</dbReference>
<gene>
    <name evidence="6" type="ORF">CXZ10_04615</name>
</gene>
<dbReference type="SUPFAM" id="SSF111369">
    <property type="entry name" value="HlyD-like secretion proteins"/>
    <property type="match status" value="3"/>
</dbReference>
<dbReference type="EMBL" id="PJNW01000002">
    <property type="protein sequence ID" value="PKR90647.1"/>
    <property type="molecule type" value="Genomic_DNA"/>
</dbReference>